<dbReference type="Pfam" id="PF00168">
    <property type="entry name" value="C2"/>
    <property type="match status" value="1"/>
</dbReference>
<dbReference type="EMBL" id="CAUJNA010003872">
    <property type="protein sequence ID" value="CAJ1411382.1"/>
    <property type="molecule type" value="Genomic_DNA"/>
</dbReference>
<protein>
    <recommendedName>
        <fullName evidence="2">C2 domain-containing protein</fullName>
    </recommendedName>
</protein>
<evidence type="ECO:0000313" key="3">
    <source>
        <dbReference type="EMBL" id="CAJ1393043.1"/>
    </source>
</evidence>
<sequence>MIPSLFLGALSLAAASRSVELTNSMTASKAVELGLISAFDNDNVTHTDSFAEVQQHLQEETQGKSAKCPEVQICTTSDGACDPKNLVVITCISAHNLPSQWGDKVDPYVKFWVDNKDNKASTVSYDNNENPSYHFGCPFSYEGALNFDGKVMDDDLGGDDLVGEFAAGGSINMDAAFFDGADTNGDGVFEIVVNLFKNGSPVGGSSGQSTVRFKFQLIKAEGYQLRRR</sequence>
<reference evidence="4" key="1">
    <citation type="submission" date="2023-08" db="EMBL/GenBank/DDBJ databases">
        <authorList>
            <person name="Chen Y."/>
            <person name="Shah S."/>
            <person name="Dougan E. K."/>
            <person name="Thang M."/>
            <person name="Chan C."/>
        </authorList>
    </citation>
    <scope>NUCLEOTIDE SEQUENCE</scope>
</reference>
<comment type="caution">
    <text evidence="4">The sequence shown here is derived from an EMBL/GenBank/DDBJ whole genome shotgun (WGS) entry which is preliminary data.</text>
</comment>
<dbReference type="AlphaFoldDB" id="A0AA36NKX5"/>
<dbReference type="CDD" id="cd00030">
    <property type="entry name" value="C2"/>
    <property type="match status" value="1"/>
</dbReference>
<name>A0AA36NKX5_9DINO</name>
<dbReference type="EMBL" id="CAUJNA010002461">
    <property type="protein sequence ID" value="CAJ1393043.1"/>
    <property type="molecule type" value="Genomic_DNA"/>
</dbReference>
<dbReference type="InterPro" id="IPR000008">
    <property type="entry name" value="C2_dom"/>
</dbReference>
<feature type="signal peptide" evidence="1">
    <location>
        <begin position="1"/>
        <end position="21"/>
    </location>
</feature>
<dbReference type="Gene3D" id="2.60.40.150">
    <property type="entry name" value="C2 domain"/>
    <property type="match status" value="1"/>
</dbReference>
<feature type="domain" description="C2" evidence="2">
    <location>
        <begin position="67"/>
        <end position="185"/>
    </location>
</feature>
<dbReference type="InterPro" id="IPR035892">
    <property type="entry name" value="C2_domain_sf"/>
</dbReference>
<evidence type="ECO:0000313" key="4">
    <source>
        <dbReference type="EMBL" id="CAJ1411382.1"/>
    </source>
</evidence>
<feature type="chain" id="PRO_5041630155" description="C2 domain-containing protein" evidence="1">
    <location>
        <begin position="22"/>
        <end position="228"/>
    </location>
</feature>
<dbReference type="Proteomes" id="UP001178507">
    <property type="component" value="Unassembled WGS sequence"/>
</dbReference>
<evidence type="ECO:0000259" key="2">
    <source>
        <dbReference type="PROSITE" id="PS50004"/>
    </source>
</evidence>
<dbReference type="SUPFAM" id="SSF49562">
    <property type="entry name" value="C2 domain (Calcium/lipid-binding domain, CaLB)"/>
    <property type="match status" value="1"/>
</dbReference>
<evidence type="ECO:0000313" key="5">
    <source>
        <dbReference type="Proteomes" id="UP001178507"/>
    </source>
</evidence>
<evidence type="ECO:0000256" key="1">
    <source>
        <dbReference type="SAM" id="SignalP"/>
    </source>
</evidence>
<accession>A0AA36NKX5</accession>
<dbReference type="PROSITE" id="PS50004">
    <property type="entry name" value="C2"/>
    <property type="match status" value="1"/>
</dbReference>
<keyword evidence="5" id="KW-1185">Reference proteome</keyword>
<keyword evidence="1" id="KW-0732">Signal</keyword>
<proteinExistence type="predicted"/>
<gene>
    <name evidence="3" type="ORF">EVOR1521_LOCUS17990</name>
    <name evidence="4" type="ORF">EVOR1521_LOCUS31973</name>
</gene>
<organism evidence="4 5">
    <name type="scientific">Effrenium voratum</name>
    <dbReference type="NCBI Taxonomy" id="2562239"/>
    <lineage>
        <taxon>Eukaryota</taxon>
        <taxon>Sar</taxon>
        <taxon>Alveolata</taxon>
        <taxon>Dinophyceae</taxon>
        <taxon>Suessiales</taxon>
        <taxon>Symbiodiniaceae</taxon>
        <taxon>Effrenium</taxon>
    </lineage>
</organism>